<sequence>MICGNSYIILQTNLRFLIVPTFKESICKIQIPVFSRTMSSLHRTKIFNAKGIDARSSYWYFIKIESNSEISQ</sequence>
<name>A0A0F6IBU5_LEPIR</name>
<protein>
    <submittedName>
        <fullName evidence="1">Uncharacterized protein</fullName>
    </submittedName>
</protein>
<evidence type="ECO:0000313" key="1">
    <source>
        <dbReference type="EMBL" id="EMJ35520.1"/>
    </source>
</evidence>
<proteinExistence type="predicted"/>
<dbReference type="Proteomes" id="UP000012164">
    <property type="component" value="Unassembled WGS sequence"/>
</dbReference>
<evidence type="ECO:0000313" key="2">
    <source>
        <dbReference type="Proteomes" id="UP000012164"/>
    </source>
</evidence>
<gene>
    <name evidence="1" type="ORF">LEP1GSC079_0745</name>
</gene>
<reference evidence="1 2" key="1">
    <citation type="submission" date="2013-01" db="EMBL/GenBank/DDBJ databases">
        <authorList>
            <person name="Harkins D.M."/>
            <person name="Durkin A.S."/>
            <person name="Brinkac L.M."/>
            <person name="Haft D.H."/>
            <person name="Selengut J.D."/>
            <person name="Sanka R."/>
            <person name="DePew J."/>
            <person name="Purushe J."/>
            <person name="Peacock S.J."/>
            <person name="Thaipadungpanit J."/>
            <person name="Wuthiekanun V.W."/>
            <person name="Day N.P."/>
            <person name="Vinetz J.M."/>
            <person name="Sutton G.G."/>
            <person name="Nierman W.C."/>
            <person name="Fouts D.E."/>
        </authorList>
    </citation>
    <scope>NUCLEOTIDE SEQUENCE [LARGE SCALE GENOMIC DNA]</scope>
    <source>
        <strain evidence="1 2">FPW1039</strain>
    </source>
</reference>
<dbReference type="EMBL" id="AKWR02000169">
    <property type="protein sequence ID" value="EMJ35520.1"/>
    <property type="molecule type" value="Genomic_DNA"/>
</dbReference>
<accession>A0A0F6IBU5</accession>
<comment type="caution">
    <text evidence="1">The sequence shown here is derived from an EMBL/GenBank/DDBJ whole genome shotgun (WGS) entry which is preliminary data.</text>
</comment>
<organism evidence="1 2">
    <name type="scientific">Leptospira interrogans str. FPW1039</name>
    <dbReference type="NCBI Taxonomy" id="1193040"/>
    <lineage>
        <taxon>Bacteria</taxon>
        <taxon>Pseudomonadati</taxon>
        <taxon>Spirochaetota</taxon>
        <taxon>Spirochaetia</taxon>
        <taxon>Leptospirales</taxon>
        <taxon>Leptospiraceae</taxon>
        <taxon>Leptospira</taxon>
    </lineage>
</organism>
<dbReference type="AlphaFoldDB" id="A0A0F6IBU5"/>